<dbReference type="GO" id="GO:0003677">
    <property type="term" value="F:DNA binding"/>
    <property type="evidence" value="ECO:0007669"/>
    <property type="project" value="UniProtKB-UniRule"/>
</dbReference>
<organism evidence="8 9">
    <name type="scientific">Sinanodonta woodiana</name>
    <name type="common">Chinese pond mussel</name>
    <name type="synonym">Anodonta woodiana</name>
    <dbReference type="NCBI Taxonomy" id="1069815"/>
    <lineage>
        <taxon>Eukaryota</taxon>
        <taxon>Metazoa</taxon>
        <taxon>Spiralia</taxon>
        <taxon>Lophotrochozoa</taxon>
        <taxon>Mollusca</taxon>
        <taxon>Bivalvia</taxon>
        <taxon>Autobranchia</taxon>
        <taxon>Heteroconchia</taxon>
        <taxon>Palaeoheterodonta</taxon>
        <taxon>Unionida</taxon>
        <taxon>Unionoidea</taxon>
        <taxon>Unionidae</taxon>
        <taxon>Unioninae</taxon>
        <taxon>Sinanodonta</taxon>
    </lineage>
</organism>
<dbReference type="PROSITE" id="PS50950">
    <property type="entry name" value="ZF_THAP"/>
    <property type="match status" value="1"/>
</dbReference>
<evidence type="ECO:0000256" key="1">
    <source>
        <dbReference type="ARBA" id="ARBA00001968"/>
    </source>
</evidence>
<evidence type="ECO:0000256" key="6">
    <source>
        <dbReference type="PROSITE-ProRule" id="PRU00309"/>
    </source>
</evidence>
<dbReference type="InterPro" id="IPR027806">
    <property type="entry name" value="HARBI1_dom"/>
</dbReference>
<keyword evidence="3 6" id="KW-0863">Zinc-finger</keyword>
<dbReference type="InterPro" id="IPR027805">
    <property type="entry name" value="Transposase_HTH_dom"/>
</dbReference>
<evidence type="ECO:0000259" key="7">
    <source>
        <dbReference type="PROSITE" id="PS50950"/>
    </source>
</evidence>
<dbReference type="Pfam" id="PF13613">
    <property type="entry name" value="HTH_Tnp_4"/>
    <property type="match status" value="1"/>
</dbReference>
<keyword evidence="2" id="KW-0479">Metal-binding</keyword>
<dbReference type="Pfam" id="PF05485">
    <property type="entry name" value="THAP"/>
    <property type="match status" value="1"/>
</dbReference>
<evidence type="ECO:0000313" key="9">
    <source>
        <dbReference type="Proteomes" id="UP001634394"/>
    </source>
</evidence>
<proteinExistence type="predicted"/>
<dbReference type="GO" id="GO:0008270">
    <property type="term" value="F:zinc ion binding"/>
    <property type="evidence" value="ECO:0007669"/>
    <property type="project" value="UniProtKB-KW"/>
</dbReference>
<comment type="caution">
    <text evidence="8">The sequence shown here is derived from an EMBL/GenBank/DDBJ whole genome shotgun (WGS) entry which is preliminary data.</text>
</comment>
<evidence type="ECO:0000256" key="3">
    <source>
        <dbReference type="ARBA" id="ARBA00022771"/>
    </source>
</evidence>
<evidence type="ECO:0000313" key="8">
    <source>
        <dbReference type="EMBL" id="KAL3874201.1"/>
    </source>
</evidence>
<reference evidence="8 9" key="1">
    <citation type="submission" date="2024-11" db="EMBL/GenBank/DDBJ databases">
        <title>Chromosome-level genome assembly of the freshwater bivalve Anodonta woodiana.</title>
        <authorList>
            <person name="Chen X."/>
        </authorList>
    </citation>
    <scope>NUCLEOTIDE SEQUENCE [LARGE SCALE GENOMIC DNA]</scope>
    <source>
        <strain evidence="8">MN2024</strain>
        <tissue evidence="8">Gills</tissue>
    </source>
</reference>
<evidence type="ECO:0000256" key="2">
    <source>
        <dbReference type="ARBA" id="ARBA00022723"/>
    </source>
</evidence>
<keyword evidence="9" id="KW-1185">Reference proteome</keyword>
<dbReference type="Pfam" id="PF13359">
    <property type="entry name" value="DDE_Tnp_4"/>
    <property type="match status" value="1"/>
</dbReference>
<dbReference type="SMART" id="SM00980">
    <property type="entry name" value="THAP"/>
    <property type="match status" value="1"/>
</dbReference>
<keyword evidence="4" id="KW-0862">Zinc</keyword>
<comment type="cofactor">
    <cofactor evidence="1">
        <name>a divalent metal cation</name>
        <dbReference type="ChEBI" id="CHEBI:60240"/>
    </cofactor>
</comment>
<feature type="domain" description="THAP-type" evidence="7">
    <location>
        <begin position="1"/>
        <end position="91"/>
    </location>
</feature>
<dbReference type="InterPro" id="IPR006612">
    <property type="entry name" value="THAP_Znf"/>
</dbReference>
<accession>A0ABD3WL19</accession>
<dbReference type="Proteomes" id="UP001634394">
    <property type="component" value="Unassembled WGS sequence"/>
</dbReference>
<sequence length="492" mass="56849">MVNYCRVVGCHNRSDRETHLKYYRLPKVVKNQGEECVKLSEERRRLWLARLQQNFDGKNIENIRVCSAHFISGKRAELYQRDNPDWAPSLNMTGSAKVNSDEGAETSNLLSPQMTRFKRCERRAERKKETFAAESLFSLQESESNVDSEEKNDTGIECQTDITSDFLESMTQELQCLRTENIYLNEEIRKFDKYIPSSFDGKKERVLYFTGLPNYQILMTLFTYLEPLLPVKKSMEKFTMFIMTLMKLRLNVSSTFLSYEFNISPATVSRIFLEVVDVMYVRMKPFIIWPDRDELRKTMPMQFRKHFGTKCVVIIDCFEIFIDRPSNRKARAETWSSYKHHNTVTFFIGITPQGTVSYISKAWGGRVSDKYITENDGFLNKILPGDLILADRGFDIQASVGSMMAEVKLPAFTKGKNQLSPLDLETTRKIANVRIHVERVIGTVQQKYTILNGPLPVDFLTCRDDENITVIDKICLVCCACVNLCDSVVDFN</sequence>
<keyword evidence="5 6" id="KW-0238">DNA-binding</keyword>
<dbReference type="EMBL" id="JBJQND010000006">
    <property type="protein sequence ID" value="KAL3874201.1"/>
    <property type="molecule type" value="Genomic_DNA"/>
</dbReference>
<gene>
    <name evidence="8" type="ORF">ACJMK2_037247</name>
</gene>
<name>A0ABD3WL19_SINWO</name>
<evidence type="ECO:0000256" key="5">
    <source>
        <dbReference type="ARBA" id="ARBA00023125"/>
    </source>
</evidence>
<protein>
    <recommendedName>
        <fullName evidence="7">THAP-type domain-containing protein</fullName>
    </recommendedName>
</protein>
<dbReference type="SUPFAM" id="SSF57716">
    <property type="entry name" value="Glucocorticoid receptor-like (DNA-binding domain)"/>
    <property type="match status" value="1"/>
</dbReference>
<dbReference type="PANTHER" id="PTHR23080">
    <property type="entry name" value="THAP DOMAIN PROTEIN"/>
    <property type="match status" value="1"/>
</dbReference>
<evidence type="ECO:0000256" key="4">
    <source>
        <dbReference type="ARBA" id="ARBA00022833"/>
    </source>
</evidence>
<dbReference type="AlphaFoldDB" id="A0ABD3WL19"/>